<accession>A0A229RNC9</accession>
<dbReference type="GO" id="GO:0047527">
    <property type="term" value="F:2,3-dihydroxybenzoate-serine ligase activity"/>
    <property type="evidence" value="ECO:0007669"/>
    <property type="project" value="TreeGrafter"/>
</dbReference>
<evidence type="ECO:0000313" key="3">
    <source>
        <dbReference type="Proteomes" id="UP000215563"/>
    </source>
</evidence>
<dbReference type="Gene3D" id="3.30.559.10">
    <property type="entry name" value="Chloramphenicol acetyltransferase-like domain"/>
    <property type="match status" value="1"/>
</dbReference>
<proteinExistence type="predicted"/>
<dbReference type="Pfam" id="PF00668">
    <property type="entry name" value="Condensation"/>
    <property type="match status" value="1"/>
</dbReference>
<evidence type="ECO:0000259" key="1">
    <source>
        <dbReference type="Pfam" id="PF00668"/>
    </source>
</evidence>
<comment type="caution">
    <text evidence="2">The sequence shown here is derived from an EMBL/GenBank/DDBJ whole genome shotgun (WGS) entry which is preliminary data.</text>
</comment>
<dbReference type="GO" id="GO:0043041">
    <property type="term" value="P:amino acid activation for nonribosomal peptide biosynthetic process"/>
    <property type="evidence" value="ECO:0007669"/>
    <property type="project" value="TreeGrafter"/>
</dbReference>
<name>A0A229RNC9_AMYAL</name>
<keyword evidence="3" id="KW-1185">Reference proteome</keyword>
<reference evidence="2 3" key="1">
    <citation type="submission" date="2017-07" db="EMBL/GenBank/DDBJ databases">
        <title>Amycolatopsis alba DSM 44262 Genome sequencing and assembly.</title>
        <authorList>
            <person name="Kaur N."/>
            <person name="Mayilraj S."/>
        </authorList>
    </citation>
    <scope>NUCLEOTIDE SEQUENCE [LARGE SCALE GENOMIC DNA]</scope>
    <source>
        <strain evidence="2 3">DSM 44262</strain>
    </source>
</reference>
<evidence type="ECO:0000313" key="2">
    <source>
        <dbReference type="EMBL" id="OXM47961.1"/>
    </source>
</evidence>
<dbReference type="AlphaFoldDB" id="A0A229RNC9"/>
<dbReference type="SUPFAM" id="SSF52777">
    <property type="entry name" value="CoA-dependent acyltransferases"/>
    <property type="match status" value="2"/>
</dbReference>
<dbReference type="GO" id="GO:0009366">
    <property type="term" value="C:enterobactin synthetase complex"/>
    <property type="evidence" value="ECO:0007669"/>
    <property type="project" value="TreeGrafter"/>
</dbReference>
<feature type="domain" description="Condensation" evidence="1">
    <location>
        <begin position="1"/>
        <end position="427"/>
    </location>
</feature>
<dbReference type="GO" id="GO:0031177">
    <property type="term" value="F:phosphopantetheine binding"/>
    <property type="evidence" value="ECO:0007669"/>
    <property type="project" value="TreeGrafter"/>
</dbReference>
<dbReference type="Gene3D" id="3.30.559.30">
    <property type="entry name" value="Nonribosomal peptide synthetase, condensation domain"/>
    <property type="match status" value="1"/>
</dbReference>
<dbReference type="InterPro" id="IPR023213">
    <property type="entry name" value="CAT-like_dom_sf"/>
</dbReference>
<dbReference type="GO" id="GO:0005829">
    <property type="term" value="C:cytosol"/>
    <property type="evidence" value="ECO:0007669"/>
    <property type="project" value="TreeGrafter"/>
</dbReference>
<sequence>MWELHQREPDPGALNLSYAIAVDGPLDVAALAEAFRSLVRTHEPLRTVYRKVGDNVVAQVGPAEVALAAVELTPRSADEPEAVRLIREDRVKPFDLTAGAPIRASLLHLGPGRHILLLSLHHIVGDGWSIFVLREHLTRCYASTVRGEPFRPNPPRTECLEQARRQREWLSGPAVDVELNWWKDRLRGATERPALLGVHRTVGEVRRQVEALPRQLTAELTALAKQMRVSVFVVLLTAFEVLIERWSKCANVVVGTLAASRPTADSAEVLGAHYNPLLLNTDLDGALSLLECLMRTAERTLSALDRQRLPYAILAGQVEREYGWAAAPAVMFQMDRYPMEGLALAGCAVTGLYIDDGRDVSTIPAATSADLTYFVRETGTHLTLSVLYSATSFDDESIRAAIRAYVEILVALCDAPESVAPELELPNPVPDPAPAPAGGFGPSGRLKRMTEIGPVDAISPVGVWHRPRWEGGAP</sequence>
<dbReference type="EMBL" id="NMQU01000068">
    <property type="protein sequence ID" value="OXM47961.1"/>
    <property type="molecule type" value="Genomic_DNA"/>
</dbReference>
<dbReference type="GO" id="GO:0008610">
    <property type="term" value="P:lipid biosynthetic process"/>
    <property type="evidence" value="ECO:0007669"/>
    <property type="project" value="UniProtKB-ARBA"/>
</dbReference>
<dbReference type="GO" id="GO:0009239">
    <property type="term" value="P:enterobactin biosynthetic process"/>
    <property type="evidence" value="ECO:0007669"/>
    <property type="project" value="TreeGrafter"/>
</dbReference>
<dbReference type="InterPro" id="IPR001242">
    <property type="entry name" value="Condensation_dom"/>
</dbReference>
<organism evidence="2 3">
    <name type="scientific">Amycolatopsis alba DSM 44262</name>
    <dbReference type="NCBI Taxonomy" id="1125972"/>
    <lineage>
        <taxon>Bacteria</taxon>
        <taxon>Bacillati</taxon>
        <taxon>Actinomycetota</taxon>
        <taxon>Actinomycetes</taxon>
        <taxon>Pseudonocardiales</taxon>
        <taxon>Pseudonocardiaceae</taxon>
        <taxon>Amycolatopsis</taxon>
    </lineage>
</organism>
<gene>
    <name evidence="2" type="ORF">CFP75_22950</name>
</gene>
<dbReference type="PANTHER" id="PTHR45527:SF1">
    <property type="entry name" value="FATTY ACID SYNTHASE"/>
    <property type="match status" value="1"/>
</dbReference>
<dbReference type="Proteomes" id="UP000215563">
    <property type="component" value="Unassembled WGS sequence"/>
</dbReference>
<dbReference type="PANTHER" id="PTHR45527">
    <property type="entry name" value="NONRIBOSOMAL PEPTIDE SYNTHETASE"/>
    <property type="match status" value="1"/>
</dbReference>
<protein>
    <recommendedName>
        <fullName evidence="1">Condensation domain-containing protein</fullName>
    </recommendedName>
</protein>